<evidence type="ECO:0000313" key="2">
    <source>
        <dbReference type="EMBL" id="KEQ14314.1"/>
    </source>
</evidence>
<protein>
    <recommendedName>
        <fullName evidence="4">Lipoprotein</fullName>
    </recommendedName>
</protein>
<name>A0A081N791_9GAMM</name>
<evidence type="ECO:0000313" key="3">
    <source>
        <dbReference type="Proteomes" id="UP000028006"/>
    </source>
</evidence>
<accession>A0A081N791</accession>
<evidence type="ECO:0000256" key="1">
    <source>
        <dbReference type="SAM" id="SignalP"/>
    </source>
</evidence>
<feature type="chain" id="PRO_5001760583" description="Lipoprotein" evidence="1">
    <location>
        <begin position="26"/>
        <end position="590"/>
    </location>
</feature>
<gene>
    <name evidence="2" type="ORF">GZ77_07875</name>
</gene>
<evidence type="ECO:0008006" key="4">
    <source>
        <dbReference type="Google" id="ProtNLM"/>
    </source>
</evidence>
<comment type="caution">
    <text evidence="2">The sequence shown here is derived from an EMBL/GenBank/DDBJ whole genome shotgun (WGS) entry which is preliminary data.</text>
</comment>
<dbReference type="AlphaFoldDB" id="A0A081N791"/>
<feature type="signal peptide" evidence="1">
    <location>
        <begin position="1"/>
        <end position="25"/>
    </location>
</feature>
<organism evidence="2 3">
    <name type="scientific">Endozoicomonas montiporae</name>
    <dbReference type="NCBI Taxonomy" id="1027273"/>
    <lineage>
        <taxon>Bacteria</taxon>
        <taxon>Pseudomonadati</taxon>
        <taxon>Pseudomonadota</taxon>
        <taxon>Gammaproteobacteria</taxon>
        <taxon>Oceanospirillales</taxon>
        <taxon>Endozoicomonadaceae</taxon>
        <taxon>Endozoicomonas</taxon>
    </lineage>
</organism>
<reference evidence="2 3" key="1">
    <citation type="submission" date="2014-06" db="EMBL/GenBank/DDBJ databases">
        <title>Whole Genome Sequences of Three Symbiotic Endozoicomonas Bacteria.</title>
        <authorList>
            <person name="Neave M.J."/>
            <person name="Apprill A."/>
            <person name="Voolstra C.R."/>
        </authorList>
    </citation>
    <scope>NUCLEOTIDE SEQUENCE [LARGE SCALE GENOMIC DNA]</scope>
    <source>
        <strain evidence="2 3">LMG 24815</strain>
    </source>
</reference>
<proteinExistence type="predicted"/>
<keyword evidence="3" id="KW-1185">Reference proteome</keyword>
<keyword evidence="1" id="KW-0732">Signal</keyword>
<sequence>MRFSQITRSLLVSATFLLFSQSLLAESQAYLHALATGKNNKQLIVRLPMDKPEDGSLPLVGRKGLSDLDHFGSNPAESLAGSHGYAWELAGEYEETCPVEYNFQLTQKPRVHEKTKMPLSVAESNSNLPKSQNLIVLDDGSLLFTCHRSRIILKHPNRHGAKKAYRYPELNLDITDFLTEGFDEKQEYNHEHGISLAYNKVNDIVYAGIEDRVFGLDLEALAKHPSFARIDSNVKEQTEDYLDAKYNYEQANLRTGKTLPYDARDFFIPLTSIINKSYSIIALSVVYRGENETPYLFASVATPDYVEAPTPLEMFMLGTDGRSIFLANEPSFNTGLQYGRFGYKNGEPDPGGKGIKGDLTFIAAETDVHYEPVLGMHTHHNNPVFVYHPYYTSEPLELMTNRLKEQGRLDMYTMTPDIVNHFVRSGGTRLVNPKGNAALFHIFRTYNYPIKRNEFAPNMHSMYERVSSREVRGKGAKEWLNNDYFSIFRNVFYSYPYKSDISLKVVAHILPKAGDQHSAGWEKLFDDQWTEVASLPDMLIRKTEDGAQAKESDQPDQALKKVAEKFHKNPYADYWPGGLYWAAFYLDELR</sequence>
<dbReference type="EMBL" id="JOKG01000002">
    <property type="protein sequence ID" value="KEQ14314.1"/>
    <property type="molecule type" value="Genomic_DNA"/>
</dbReference>
<dbReference type="Proteomes" id="UP000028006">
    <property type="component" value="Unassembled WGS sequence"/>
</dbReference>
<dbReference type="RefSeq" id="WP_034874165.1">
    <property type="nucleotide sequence ID" value="NZ_JOKG01000002.1"/>
</dbReference>